<gene>
    <name evidence="3" type="ORF">GCM10022377_07070</name>
</gene>
<evidence type="ECO:0000313" key="3">
    <source>
        <dbReference type="EMBL" id="GAA3696778.1"/>
    </source>
</evidence>
<sequence length="738" mass="76785">MLQSAHLPPARDRFDPPAPAASRTARPHTGRDRRAGRVLRTVRVAALGAGLALAVTVAPAASASPLALRAGLPVAQLPPSVAVASAGASGLEDASGLLSAGDARAVESAIAEVSEQAGIDLHVRFTSGLGSTEEFDAALEEYTSGLGQRDAVLAVDPELRYGRFVAHQSSGLADDTQRIWEERIVPELSSGSLDSGALRAAAAGVLEADLGEGGSQGDGGGAGLLWLLPVGAAVAGGVWFVQRRKRRSDGRDGGLNDGAGSAAPPQETVLSAEEIEQQRQNAGSLLVAADDAVRSSRQDVEFARAQYGDAAVETFQADLMTAKQQVTRAFELQQKLDDHVPDTPEEQSAWLREIQRLCMTVDATLESHRTEFEELRQLERRAPEELLRLRVDEQRTRGRIGAAAAVFERLSRRFSDEALAHVADNDEQAAGRLDFALEQLAEAEREIASSGAGAAALRLHAAEEAIGQAGELLDAVEAAEPELDKATAALREAVGTTERDLAQVRSLAQTRQAPELAAATAAVEHELQRVRTEIQDGAHDPVALLRRLEAAHAELDAPLAGLRSQQDQQARAAEQVQSAIYSAQLRLRSASEFVGVRRGGVGAAARTRLAEAERHLDEAIRLRGADPATALNHANRALSLAEQASETAQQDVAGFDPFGRGPMGRGGYRRGGDGMGMLGGVLLGGILSDMMHDGHDRGGMWGGGGFGGFSGGGGGFGGGGGGFGGGGGGFGGGGGGSF</sequence>
<accession>A0ABP7CUW3</accession>
<name>A0ABP7CUW3_9MICC</name>
<dbReference type="RefSeq" id="WP_344880047.1">
    <property type="nucleotide sequence ID" value="NZ_BAABCJ010000001.1"/>
</dbReference>
<evidence type="ECO:0000256" key="1">
    <source>
        <dbReference type="SAM" id="MobiDB-lite"/>
    </source>
</evidence>
<feature type="region of interest" description="Disordered" evidence="1">
    <location>
        <begin position="1"/>
        <end position="36"/>
    </location>
</feature>
<feature type="domain" description="TPM" evidence="2">
    <location>
        <begin position="93"/>
        <end position="202"/>
    </location>
</feature>
<proteinExistence type="predicted"/>
<reference evidence="4" key="1">
    <citation type="journal article" date="2019" name="Int. J. Syst. Evol. Microbiol.">
        <title>The Global Catalogue of Microorganisms (GCM) 10K type strain sequencing project: providing services to taxonomists for standard genome sequencing and annotation.</title>
        <authorList>
            <consortium name="The Broad Institute Genomics Platform"/>
            <consortium name="The Broad Institute Genome Sequencing Center for Infectious Disease"/>
            <person name="Wu L."/>
            <person name="Ma J."/>
        </authorList>
    </citation>
    <scope>NUCLEOTIDE SEQUENCE [LARGE SCALE GENOMIC DNA]</scope>
    <source>
        <strain evidence="4">JCM 16961</strain>
    </source>
</reference>
<keyword evidence="4" id="KW-1185">Reference proteome</keyword>
<comment type="caution">
    <text evidence="3">The sequence shown here is derived from an EMBL/GenBank/DDBJ whole genome shotgun (WGS) entry which is preliminary data.</text>
</comment>
<dbReference type="Pfam" id="PF04536">
    <property type="entry name" value="TPM_phosphatase"/>
    <property type="match status" value="1"/>
</dbReference>
<evidence type="ECO:0000313" key="4">
    <source>
        <dbReference type="Proteomes" id="UP001501536"/>
    </source>
</evidence>
<dbReference type="EMBL" id="BAABCJ010000001">
    <property type="protein sequence ID" value="GAA3696778.1"/>
    <property type="molecule type" value="Genomic_DNA"/>
</dbReference>
<evidence type="ECO:0000259" key="2">
    <source>
        <dbReference type="Pfam" id="PF04536"/>
    </source>
</evidence>
<dbReference type="InterPro" id="IPR007621">
    <property type="entry name" value="TPM_dom"/>
</dbReference>
<dbReference type="Proteomes" id="UP001501536">
    <property type="component" value="Unassembled WGS sequence"/>
</dbReference>
<dbReference type="Gene3D" id="3.10.310.50">
    <property type="match status" value="1"/>
</dbReference>
<protein>
    <submittedName>
        <fullName evidence="3">TPM domain-containing protein</fullName>
    </submittedName>
</protein>
<organism evidence="3 4">
    <name type="scientific">Zhihengliuella alba</name>
    <dbReference type="NCBI Taxonomy" id="547018"/>
    <lineage>
        <taxon>Bacteria</taxon>
        <taxon>Bacillati</taxon>
        <taxon>Actinomycetota</taxon>
        <taxon>Actinomycetes</taxon>
        <taxon>Micrococcales</taxon>
        <taxon>Micrococcaceae</taxon>
        <taxon>Zhihengliuella</taxon>
    </lineage>
</organism>